<proteinExistence type="predicted"/>
<evidence type="ECO:0000313" key="1">
    <source>
        <dbReference type="EMBL" id="QDV17566.1"/>
    </source>
</evidence>
<sequence>MQSGSQRSRGVLRGPVSELVFYGQQRERSDRKWLKLEKNGMEQSEGMRKDQVKNWKNRWVFQ</sequence>
<dbReference type="Proteomes" id="UP000320839">
    <property type="component" value="Chromosome"/>
</dbReference>
<gene>
    <name evidence="1" type="ORF">Pan153_22190</name>
</gene>
<organism evidence="1 2">
    <name type="scientific">Gimesia panareensis</name>
    <dbReference type="NCBI Taxonomy" id="2527978"/>
    <lineage>
        <taxon>Bacteria</taxon>
        <taxon>Pseudomonadati</taxon>
        <taxon>Planctomycetota</taxon>
        <taxon>Planctomycetia</taxon>
        <taxon>Planctomycetales</taxon>
        <taxon>Planctomycetaceae</taxon>
        <taxon>Gimesia</taxon>
    </lineage>
</organism>
<protein>
    <submittedName>
        <fullName evidence="1">Uncharacterized protein</fullName>
    </submittedName>
</protein>
<dbReference type="EMBL" id="CP036317">
    <property type="protein sequence ID" value="QDV17566.1"/>
    <property type="molecule type" value="Genomic_DNA"/>
</dbReference>
<reference evidence="1 2" key="1">
    <citation type="submission" date="2019-02" db="EMBL/GenBank/DDBJ databases">
        <title>Deep-cultivation of Planctomycetes and their phenomic and genomic characterization uncovers novel biology.</title>
        <authorList>
            <person name="Wiegand S."/>
            <person name="Jogler M."/>
            <person name="Boedeker C."/>
            <person name="Pinto D."/>
            <person name="Vollmers J."/>
            <person name="Rivas-Marin E."/>
            <person name="Kohn T."/>
            <person name="Peeters S.H."/>
            <person name="Heuer A."/>
            <person name="Rast P."/>
            <person name="Oberbeckmann S."/>
            <person name="Bunk B."/>
            <person name="Jeske O."/>
            <person name="Meyerdierks A."/>
            <person name="Storesund J.E."/>
            <person name="Kallscheuer N."/>
            <person name="Luecker S."/>
            <person name="Lage O.M."/>
            <person name="Pohl T."/>
            <person name="Merkel B.J."/>
            <person name="Hornburger P."/>
            <person name="Mueller R.-W."/>
            <person name="Bruemmer F."/>
            <person name="Labrenz M."/>
            <person name="Spormann A.M."/>
            <person name="Op den Camp H."/>
            <person name="Overmann J."/>
            <person name="Amann R."/>
            <person name="Jetten M.S.M."/>
            <person name="Mascher T."/>
            <person name="Medema M.H."/>
            <person name="Devos D.P."/>
            <person name="Kaster A.-K."/>
            <person name="Ovreas L."/>
            <person name="Rohde M."/>
            <person name="Galperin M.Y."/>
            <person name="Jogler C."/>
        </authorList>
    </citation>
    <scope>NUCLEOTIDE SEQUENCE [LARGE SCALE GENOMIC DNA]</scope>
    <source>
        <strain evidence="1 2">Pan153</strain>
    </source>
</reference>
<name>A0A518FMH4_9PLAN</name>
<accession>A0A518FMH4</accession>
<dbReference type="AlphaFoldDB" id="A0A518FMH4"/>
<evidence type="ECO:0000313" key="2">
    <source>
        <dbReference type="Proteomes" id="UP000320839"/>
    </source>
</evidence>